<accession>A0ABQ7ZGR5</accession>
<protein>
    <submittedName>
        <fullName evidence="2">Uncharacterized protein</fullName>
    </submittedName>
</protein>
<proteinExistence type="predicted"/>
<evidence type="ECO:0000313" key="2">
    <source>
        <dbReference type="EMBL" id="KAH0879246.1"/>
    </source>
</evidence>
<evidence type="ECO:0000313" key="3">
    <source>
        <dbReference type="Proteomes" id="UP000824890"/>
    </source>
</evidence>
<name>A0ABQ7ZGR5_BRANA</name>
<sequence>MRARVEGARVLIDVNYLWLPPKCNVCSSWGHKGSSRTSKKVQIIQKDKEVEMSSETSIVVINGDGKSSCELDVSRTDFLQLWVMMLLWINVFEIGGTSKQIPGMSGAPSRHQEWALVGGKSPSLSRKGTSLKLSKQVQARPKDSKAARTNTNSKKTSSRKKPFRFFNYLTEHADFLPVVKRSWDSTPAIYHSRSALSKFHAKLKLLKYEKKMLNKTHYGDLPNRTKLAFEEMCRCQNLVLIDPTPVTFVAATEASERWNRLASIEENFFRQKSCIRDHNTVFFHRAVQTRTSRNTIKSLVCEDGTVLTKLFDIKQEAVQYFQKIEVIRMILIIHYRSSKSSTFASGQDVAPLLMAAEDIGIKVGSLHVRYL</sequence>
<feature type="compositionally biased region" description="Polar residues" evidence="1">
    <location>
        <begin position="122"/>
        <end position="137"/>
    </location>
</feature>
<gene>
    <name evidence="2" type="ORF">HID58_066640</name>
</gene>
<dbReference type="Proteomes" id="UP000824890">
    <property type="component" value="Unassembled WGS sequence"/>
</dbReference>
<comment type="caution">
    <text evidence="2">The sequence shown here is derived from an EMBL/GenBank/DDBJ whole genome shotgun (WGS) entry which is preliminary data.</text>
</comment>
<feature type="non-terminal residue" evidence="2">
    <location>
        <position position="371"/>
    </location>
</feature>
<evidence type="ECO:0000256" key="1">
    <source>
        <dbReference type="SAM" id="MobiDB-lite"/>
    </source>
</evidence>
<dbReference type="EMBL" id="JAGKQM010000015">
    <property type="protein sequence ID" value="KAH0879246.1"/>
    <property type="molecule type" value="Genomic_DNA"/>
</dbReference>
<feature type="region of interest" description="Disordered" evidence="1">
    <location>
        <begin position="119"/>
        <end position="158"/>
    </location>
</feature>
<organism evidence="2 3">
    <name type="scientific">Brassica napus</name>
    <name type="common">Rape</name>
    <dbReference type="NCBI Taxonomy" id="3708"/>
    <lineage>
        <taxon>Eukaryota</taxon>
        <taxon>Viridiplantae</taxon>
        <taxon>Streptophyta</taxon>
        <taxon>Embryophyta</taxon>
        <taxon>Tracheophyta</taxon>
        <taxon>Spermatophyta</taxon>
        <taxon>Magnoliopsida</taxon>
        <taxon>eudicotyledons</taxon>
        <taxon>Gunneridae</taxon>
        <taxon>Pentapetalae</taxon>
        <taxon>rosids</taxon>
        <taxon>malvids</taxon>
        <taxon>Brassicales</taxon>
        <taxon>Brassicaceae</taxon>
        <taxon>Brassiceae</taxon>
        <taxon>Brassica</taxon>
    </lineage>
</organism>
<reference evidence="2 3" key="1">
    <citation type="submission" date="2021-05" db="EMBL/GenBank/DDBJ databases">
        <title>Genome Assembly of Synthetic Allotetraploid Brassica napus Reveals Homoeologous Exchanges between Subgenomes.</title>
        <authorList>
            <person name="Davis J.T."/>
        </authorList>
    </citation>
    <scope>NUCLEOTIDE SEQUENCE [LARGE SCALE GENOMIC DNA]</scope>
    <source>
        <strain evidence="3">cv. Da-Ae</strain>
        <tissue evidence="2">Seedling</tissue>
    </source>
</reference>
<keyword evidence="3" id="KW-1185">Reference proteome</keyword>